<dbReference type="CDD" id="cd00037">
    <property type="entry name" value="CLECT"/>
    <property type="match status" value="1"/>
</dbReference>
<dbReference type="InterPro" id="IPR016187">
    <property type="entry name" value="CTDL_fold"/>
</dbReference>
<protein>
    <recommendedName>
        <fullName evidence="1">C-type lectin domain-containing protein</fullName>
    </recommendedName>
</protein>
<dbReference type="HOGENOM" id="CLU_907005_0_0_1"/>
<dbReference type="KEGG" id="lgi:LOTGIDRAFT_164533"/>
<sequence length="307" mass="35309">MEDPSIAKFADYVTEQWVEGEDIHMRNHFHTVGPRTTNHVEGWHARMNKMTTNHPSIFRFTTLIKAKQAMTEVTISQLQPGETNEDYQLVRILLRRVVTDGQECVETCINSTNCNSVGISVINGVIECYLYPVKVYSGMDTASNGIVYDIMIYYIPMKPTEEIPPDYQCVYNESFCYKFYFSITKSWLESESICEEDGGSLYLANSQFKLNLIRQNLVNHFGVVAHVFAHLGATDINNEGIWNWFNGDPVNYTFFLPQRPDNHNQNQHCMSYRIHNASTCGLDDKTCNVKEIDTLFSNSPKLISYTW</sequence>
<evidence type="ECO:0000259" key="1">
    <source>
        <dbReference type="PROSITE" id="PS50041"/>
    </source>
</evidence>
<dbReference type="AlphaFoldDB" id="V4A4G3"/>
<feature type="domain" description="C-type lectin" evidence="1">
    <location>
        <begin position="172"/>
        <end position="288"/>
    </location>
</feature>
<evidence type="ECO:0000313" key="3">
    <source>
        <dbReference type="Proteomes" id="UP000030746"/>
    </source>
</evidence>
<reference evidence="2 3" key="1">
    <citation type="journal article" date="2013" name="Nature">
        <title>Insights into bilaterian evolution from three spiralian genomes.</title>
        <authorList>
            <person name="Simakov O."/>
            <person name="Marletaz F."/>
            <person name="Cho S.J."/>
            <person name="Edsinger-Gonzales E."/>
            <person name="Havlak P."/>
            <person name="Hellsten U."/>
            <person name="Kuo D.H."/>
            <person name="Larsson T."/>
            <person name="Lv J."/>
            <person name="Arendt D."/>
            <person name="Savage R."/>
            <person name="Osoegawa K."/>
            <person name="de Jong P."/>
            <person name="Grimwood J."/>
            <person name="Chapman J.A."/>
            <person name="Shapiro H."/>
            <person name="Aerts A."/>
            <person name="Otillar R.P."/>
            <person name="Terry A.Y."/>
            <person name="Boore J.L."/>
            <person name="Grigoriev I.V."/>
            <person name="Lindberg D.R."/>
            <person name="Seaver E.C."/>
            <person name="Weisblat D.A."/>
            <person name="Putnam N.H."/>
            <person name="Rokhsar D.S."/>
        </authorList>
    </citation>
    <scope>NUCLEOTIDE SEQUENCE [LARGE SCALE GENOMIC DNA]</scope>
</reference>
<dbReference type="SUPFAM" id="SSF56436">
    <property type="entry name" value="C-type lectin-like"/>
    <property type="match status" value="1"/>
</dbReference>
<dbReference type="GeneID" id="20239760"/>
<name>V4A4G3_LOTGI</name>
<dbReference type="SMART" id="SM00034">
    <property type="entry name" value="CLECT"/>
    <property type="match status" value="1"/>
</dbReference>
<dbReference type="Proteomes" id="UP000030746">
    <property type="component" value="Unassembled WGS sequence"/>
</dbReference>
<dbReference type="Gene3D" id="3.10.100.10">
    <property type="entry name" value="Mannose-Binding Protein A, subunit A"/>
    <property type="match status" value="1"/>
</dbReference>
<dbReference type="EMBL" id="KB202518">
    <property type="protein sequence ID" value="ESO89845.1"/>
    <property type="molecule type" value="Genomic_DNA"/>
</dbReference>
<proteinExistence type="predicted"/>
<dbReference type="PANTHER" id="PTHR22801:SF63">
    <property type="entry name" value="C-TYPE LECTIN DOMAIN-CONTAINING PROTEIN"/>
    <property type="match status" value="1"/>
</dbReference>
<dbReference type="PANTHER" id="PTHR22801">
    <property type="entry name" value="LITHOSTATHINE"/>
    <property type="match status" value="1"/>
</dbReference>
<dbReference type="InterPro" id="IPR001304">
    <property type="entry name" value="C-type_lectin-like"/>
</dbReference>
<dbReference type="CTD" id="20239760"/>
<dbReference type="InterPro" id="IPR016186">
    <property type="entry name" value="C-type_lectin-like/link_sf"/>
</dbReference>
<dbReference type="PROSITE" id="PS50041">
    <property type="entry name" value="C_TYPE_LECTIN_2"/>
    <property type="match status" value="1"/>
</dbReference>
<evidence type="ECO:0000313" key="2">
    <source>
        <dbReference type="EMBL" id="ESO89845.1"/>
    </source>
</evidence>
<keyword evidence="3" id="KW-1185">Reference proteome</keyword>
<organism evidence="2 3">
    <name type="scientific">Lottia gigantea</name>
    <name type="common">Giant owl limpet</name>
    <dbReference type="NCBI Taxonomy" id="225164"/>
    <lineage>
        <taxon>Eukaryota</taxon>
        <taxon>Metazoa</taxon>
        <taxon>Spiralia</taxon>
        <taxon>Lophotrochozoa</taxon>
        <taxon>Mollusca</taxon>
        <taxon>Gastropoda</taxon>
        <taxon>Patellogastropoda</taxon>
        <taxon>Lottioidea</taxon>
        <taxon>Lottiidae</taxon>
        <taxon>Lottia</taxon>
    </lineage>
</organism>
<dbReference type="InterPro" id="IPR050801">
    <property type="entry name" value="Ca-Dep_Lectins_ImmuneDev"/>
</dbReference>
<dbReference type="Pfam" id="PF00059">
    <property type="entry name" value="Lectin_C"/>
    <property type="match status" value="1"/>
</dbReference>
<dbReference type="RefSeq" id="XP_009059321.1">
    <property type="nucleotide sequence ID" value="XM_009061073.1"/>
</dbReference>
<dbReference type="OrthoDB" id="418245at2759"/>
<gene>
    <name evidence="2" type="ORF">LOTGIDRAFT_164533</name>
</gene>
<accession>V4A4G3</accession>